<evidence type="ECO:0000256" key="1">
    <source>
        <dbReference type="ARBA" id="ARBA00022475"/>
    </source>
</evidence>
<feature type="domain" description="Cell division protein FtsQ/DivIB C-terminal" evidence="8">
    <location>
        <begin position="238"/>
        <end position="334"/>
    </location>
</feature>
<proteinExistence type="predicted"/>
<reference evidence="10 11" key="1">
    <citation type="submission" date="2019-06" db="EMBL/GenBank/DDBJ databases">
        <title>Whole genome shotgun sequence of Cellulosimicrobium cellulans NBRC 15516.</title>
        <authorList>
            <person name="Hosoyama A."/>
            <person name="Uohara A."/>
            <person name="Ohji S."/>
            <person name="Ichikawa N."/>
        </authorList>
    </citation>
    <scope>NUCLEOTIDE SEQUENCE [LARGE SCALE GENOMIC DNA]</scope>
    <source>
        <strain evidence="10 11">NBRC 15516</strain>
    </source>
</reference>
<comment type="caution">
    <text evidence="10">The sequence shown here is derived from an EMBL/GenBank/DDBJ whole genome shotgun (WGS) entry which is preliminary data.</text>
</comment>
<feature type="compositionally biased region" description="Pro residues" evidence="6">
    <location>
        <begin position="1"/>
        <end position="12"/>
    </location>
</feature>
<dbReference type="AlphaFoldDB" id="A0A4Y4DYR5"/>
<feature type="compositionally biased region" description="Basic and acidic residues" evidence="6">
    <location>
        <begin position="13"/>
        <end position="24"/>
    </location>
</feature>
<feature type="compositionally biased region" description="Low complexity" evidence="6">
    <location>
        <begin position="98"/>
        <end position="109"/>
    </location>
</feature>
<evidence type="ECO:0000256" key="5">
    <source>
        <dbReference type="ARBA" id="ARBA00023306"/>
    </source>
</evidence>
<evidence type="ECO:0000259" key="9">
    <source>
        <dbReference type="Pfam" id="PF08478"/>
    </source>
</evidence>
<evidence type="ECO:0000256" key="4">
    <source>
        <dbReference type="ARBA" id="ARBA00022989"/>
    </source>
</evidence>
<feature type="compositionally biased region" description="Gly residues" evidence="6">
    <location>
        <begin position="81"/>
        <end position="97"/>
    </location>
</feature>
<keyword evidence="5" id="KW-0131">Cell cycle</keyword>
<dbReference type="EMBL" id="BJNZ01000012">
    <property type="protein sequence ID" value="GED10216.1"/>
    <property type="molecule type" value="Genomic_DNA"/>
</dbReference>
<evidence type="ECO:0000256" key="6">
    <source>
        <dbReference type="SAM" id="MobiDB-lite"/>
    </source>
</evidence>
<dbReference type="InterPro" id="IPR050487">
    <property type="entry name" value="FtsQ_DivIB"/>
</dbReference>
<keyword evidence="1" id="KW-1003">Cell membrane</keyword>
<dbReference type="GO" id="GO:0051301">
    <property type="term" value="P:cell division"/>
    <property type="evidence" value="ECO:0007669"/>
    <property type="project" value="UniProtKB-KW"/>
</dbReference>
<dbReference type="GO" id="GO:0005886">
    <property type="term" value="C:plasma membrane"/>
    <property type="evidence" value="ECO:0007669"/>
    <property type="project" value="TreeGrafter"/>
</dbReference>
<dbReference type="InterPro" id="IPR013685">
    <property type="entry name" value="POTRA_FtsQ_type"/>
</dbReference>
<evidence type="ECO:0000256" key="2">
    <source>
        <dbReference type="ARBA" id="ARBA00022618"/>
    </source>
</evidence>
<name>A0A4Y4DYR5_CELCE</name>
<evidence type="ECO:0000313" key="11">
    <source>
        <dbReference type="Proteomes" id="UP000316659"/>
    </source>
</evidence>
<dbReference type="Pfam" id="PF03799">
    <property type="entry name" value="FtsQ_DivIB_C"/>
    <property type="match status" value="1"/>
</dbReference>
<evidence type="ECO:0000256" key="7">
    <source>
        <dbReference type="SAM" id="Phobius"/>
    </source>
</evidence>
<accession>A0A4Y4DYR5</accession>
<dbReference type="PANTHER" id="PTHR37820">
    <property type="entry name" value="CELL DIVISION PROTEIN DIVIB"/>
    <property type="match status" value="1"/>
</dbReference>
<dbReference type="InterPro" id="IPR005548">
    <property type="entry name" value="Cell_div_FtsQ/DivIB_C"/>
</dbReference>
<dbReference type="Pfam" id="PF08478">
    <property type="entry name" value="POTRA_1"/>
    <property type="match status" value="1"/>
</dbReference>
<feature type="domain" description="POTRA" evidence="9">
    <location>
        <begin position="164"/>
        <end position="227"/>
    </location>
</feature>
<dbReference type="PANTHER" id="PTHR37820:SF1">
    <property type="entry name" value="CELL DIVISION PROTEIN FTSQ"/>
    <property type="match status" value="1"/>
</dbReference>
<dbReference type="Proteomes" id="UP000316659">
    <property type="component" value="Unassembled WGS sequence"/>
</dbReference>
<sequence length="357" mass="37146">MRPPPRPRPAAPRPDRSVAGERAARPTAPGASRSGTSTPAPRAPAEETPTRPVRRVAATGRELVPSTAERPAAGRAAHPRSGGGPGNGGGRGNGGAGTPTAPRGTSTAPVGVVSHGMTERLAERDAMRRHRVRTRVLGWTTGVLVVAALVWVAFFSSVLGLDPEDVTISGEGTVIDPTQVESVVAEAAGVPLPRLDTVALRERVLALNGVRDVEIRRAWPTGLSVLLESREPVVAVPVDGGFALLDADGVQVRTDPAVPEGLPEIDAPLDERGAKALDAALVLLNALPPDLHAQVAEVSAPTRDAVRMTLRDGVVVEWGSSEEAALKVRVLQTLRAVPENAGVTLYDVSAPTMPVTR</sequence>
<evidence type="ECO:0000259" key="8">
    <source>
        <dbReference type="Pfam" id="PF03799"/>
    </source>
</evidence>
<evidence type="ECO:0000256" key="3">
    <source>
        <dbReference type="ARBA" id="ARBA00022692"/>
    </source>
</evidence>
<keyword evidence="2" id="KW-0132">Cell division</keyword>
<gene>
    <name evidence="10" type="ORF">CCE02nite_22150</name>
</gene>
<keyword evidence="4 7" id="KW-1133">Transmembrane helix</keyword>
<keyword evidence="7" id="KW-0472">Membrane</keyword>
<dbReference type="Gene3D" id="3.10.20.310">
    <property type="entry name" value="membrane protein fhac"/>
    <property type="match status" value="1"/>
</dbReference>
<evidence type="ECO:0000313" key="10">
    <source>
        <dbReference type="EMBL" id="GED10216.1"/>
    </source>
</evidence>
<feature type="transmembrane region" description="Helical" evidence="7">
    <location>
        <begin position="136"/>
        <end position="159"/>
    </location>
</feature>
<organism evidence="10 11">
    <name type="scientific">Cellulosimicrobium cellulans</name>
    <name type="common">Arthrobacter luteus</name>
    <dbReference type="NCBI Taxonomy" id="1710"/>
    <lineage>
        <taxon>Bacteria</taxon>
        <taxon>Bacillati</taxon>
        <taxon>Actinomycetota</taxon>
        <taxon>Actinomycetes</taxon>
        <taxon>Micrococcales</taxon>
        <taxon>Promicromonosporaceae</taxon>
        <taxon>Cellulosimicrobium</taxon>
    </lineage>
</organism>
<keyword evidence="3 7" id="KW-0812">Transmembrane</keyword>
<protein>
    <submittedName>
        <fullName evidence="10">Uncharacterized protein</fullName>
    </submittedName>
</protein>
<feature type="region of interest" description="Disordered" evidence="6">
    <location>
        <begin position="1"/>
        <end position="115"/>
    </location>
</feature>